<feature type="transmembrane region" description="Helical" evidence="9">
    <location>
        <begin position="382"/>
        <end position="403"/>
    </location>
</feature>
<feature type="transmembrane region" description="Helical" evidence="9">
    <location>
        <begin position="409"/>
        <end position="431"/>
    </location>
</feature>
<dbReference type="InterPro" id="IPR002528">
    <property type="entry name" value="MATE_fam"/>
</dbReference>
<name>A0ABX3DFL9_9VIBR</name>
<evidence type="ECO:0000256" key="6">
    <source>
        <dbReference type="ARBA" id="ARBA00022989"/>
    </source>
</evidence>
<keyword evidence="5 9" id="KW-0812">Transmembrane</keyword>
<dbReference type="InterPro" id="IPR048279">
    <property type="entry name" value="MdtK-like"/>
</dbReference>
<dbReference type="Proteomes" id="UP000180133">
    <property type="component" value="Unassembled WGS sequence"/>
</dbReference>
<keyword evidence="3" id="KW-0813">Transport</keyword>
<protein>
    <recommendedName>
        <fullName evidence="2">Multidrug resistance protein NorM</fullName>
    </recommendedName>
    <alternativeName>
        <fullName evidence="8">Na(+)/drug antiporter</fullName>
    </alternativeName>
</protein>
<evidence type="ECO:0000256" key="5">
    <source>
        <dbReference type="ARBA" id="ARBA00022692"/>
    </source>
</evidence>
<organism evidence="10 11">
    <name type="scientific">Vibrio rotiferianus</name>
    <dbReference type="NCBI Taxonomy" id="190895"/>
    <lineage>
        <taxon>Bacteria</taxon>
        <taxon>Pseudomonadati</taxon>
        <taxon>Pseudomonadota</taxon>
        <taxon>Gammaproteobacteria</taxon>
        <taxon>Vibrionales</taxon>
        <taxon>Vibrionaceae</taxon>
        <taxon>Vibrio</taxon>
    </lineage>
</organism>
<dbReference type="PANTHER" id="PTHR43549">
    <property type="entry name" value="MULTIDRUG RESISTANCE PROTEIN YPNP-RELATED"/>
    <property type="match status" value="1"/>
</dbReference>
<comment type="subcellular location">
    <subcellularLocation>
        <location evidence="1">Cell inner membrane</location>
        <topology evidence="1">Multi-pass membrane protein</topology>
    </subcellularLocation>
</comment>
<dbReference type="NCBIfam" id="TIGR00797">
    <property type="entry name" value="matE"/>
    <property type="match status" value="1"/>
</dbReference>
<gene>
    <name evidence="10" type="ORF">BI375_01870</name>
</gene>
<reference evidence="10 11" key="1">
    <citation type="submission" date="2016-09" db="EMBL/GenBank/DDBJ databases">
        <title>Isolation, identification and antibiotic sensitivity analysis of bacterial pathogen from juvenile Hippocampus erectus with tail-rotted disease.</title>
        <authorList>
            <person name="Yang Q."/>
        </authorList>
    </citation>
    <scope>NUCLEOTIDE SEQUENCE [LARGE SCALE GENOMIC DNA]</scope>
    <source>
        <strain evidence="10 11">HM-10</strain>
    </source>
</reference>
<comment type="caution">
    <text evidence="10">The sequence shown here is derived from an EMBL/GenBank/DDBJ whole genome shotgun (WGS) entry which is preliminary data.</text>
</comment>
<evidence type="ECO:0000256" key="2">
    <source>
        <dbReference type="ARBA" id="ARBA00013489"/>
    </source>
</evidence>
<evidence type="ECO:0000256" key="3">
    <source>
        <dbReference type="ARBA" id="ARBA00022448"/>
    </source>
</evidence>
<keyword evidence="11" id="KW-1185">Reference proteome</keyword>
<feature type="transmembrane region" description="Helical" evidence="9">
    <location>
        <begin position="167"/>
        <end position="185"/>
    </location>
</feature>
<feature type="transmembrane region" description="Helical" evidence="9">
    <location>
        <begin position="354"/>
        <end position="375"/>
    </location>
</feature>
<feature type="transmembrane region" description="Helical" evidence="9">
    <location>
        <begin position="312"/>
        <end position="334"/>
    </location>
</feature>
<dbReference type="InterPro" id="IPR052031">
    <property type="entry name" value="Membrane_Transporter-Flippase"/>
</dbReference>
<sequence>MPSNSSNAQPTLAKQLFTMTWPMLFGVLSLMSFQLVDSAFIGQLGILPLAAQGFTLPLQMVIIGIQVGLGIATTAVISKALGANDTRYAKQLGGLVLMIGSVGVAIFGLLIWFLRYPILSLLSAPESVMPIIDSYWPWWLISSWVGAVLYFYYSICRANGNTMLPGTMMMVTSGVNLVLDPLFIFTFDLGINGAAIATIIAFSFGILVVAPRVQKNHWATFQWQDLNVLKSVTSIGNIMGPAMISQLLPPLSSMLATKLLAGFGTAAVASWALGSRYEFFAIVSVLALTMSMPPMIGRLLGAKNYTDIRALVSIAIKFILGFQLLIALLTFAAANPLALLMTSDTQVEQVLRMHLMIVPISLGSLGVCMLMVSICNALGKSYTALTISALRLFLFFLPCLWVGAQMGGIQGLLIGASIGNLMAGFSAYMTYQKTIRKLASAPVTA</sequence>
<feature type="transmembrane region" description="Helical" evidence="9">
    <location>
        <begin position="58"/>
        <end position="82"/>
    </location>
</feature>
<feature type="transmembrane region" description="Helical" evidence="9">
    <location>
        <begin position="255"/>
        <end position="273"/>
    </location>
</feature>
<dbReference type="Pfam" id="PF01554">
    <property type="entry name" value="MatE"/>
    <property type="match status" value="2"/>
</dbReference>
<feature type="transmembrane region" description="Helical" evidence="9">
    <location>
        <begin position="94"/>
        <end position="115"/>
    </location>
</feature>
<accession>A0ABX3DFL9</accession>
<keyword evidence="6 9" id="KW-1133">Transmembrane helix</keyword>
<feature type="transmembrane region" description="Helical" evidence="9">
    <location>
        <begin position="279"/>
        <end position="300"/>
    </location>
</feature>
<evidence type="ECO:0000313" key="11">
    <source>
        <dbReference type="Proteomes" id="UP000180133"/>
    </source>
</evidence>
<evidence type="ECO:0000256" key="8">
    <source>
        <dbReference type="ARBA" id="ARBA00030855"/>
    </source>
</evidence>
<keyword evidence="7 9" id="KW-0472">Membrane</keyword>
<evidence type="ECO:0000256" key="9">
    <source>
        <dbReference type="SAM" id="Phobius"/>
    </source>
</evidence>
<dbReference type="EMBL" id="MKFT01000001">
    <property type="protein sequence ID" value="OHY96283.1"/>
    <property type="molecule type" value="Genomic_DNA"/>
</dbReference>
<feature type="transmembrane region" description="Helical" evidence="9">
    <location>
        <begin position="135"/>
        <end position="155"/>
    </location>
</feature>
<dbReference type="PANTHER" id="PTHR43549:SF3">
    <property type="entry name" value="MULTIDRUG RESISTANCE PROTEIN YPNP-RELATED"/>
    <property type="match status" value="1"/>
</dbReference>
<evidence type="ECO:0000256" key="4">
    <source>
        <dbReference type="ARBA" id="ARBA00022475"/>
    </source>
</evidence>
<proteinExistence type="predicted"/>
<evidence type="ECO:0000313" key="10">
    <source>
        <dbReference type="EMBL" id="OHY96283.1"/>
    </source>
</evidence>
<feature type="transmembrane region" description="Helical" evidence="9">
    <location>
        <begin position="191"/>
        <end position="210"/>
    </location>
</feature>
<dbReference type="RefSeq" id="WP_071234256.1">
    <property type="nucleotide sequence ID" value="NZ_JBJYJQ010000002.1"/>
</dbReference>
<feature type="transmembrane region" description="Helical" evidence="9">
    <location>
        <begin position="21"/>
        <end position="46"/>
    </location>
</feature>
<evidence type="ECO:0000256" key="1">
    <source>
        <dbReference type="ARBA" id="ARBA00004429"/>
    </source>
</evidence>
<evidence type="ECO:0000256" key="7">
    <source>
        <dbReference type="ARBA" id="ARBA00023136"/>
    </source>
</evidence>
<keyword evidence="4" id="KW-1003">Cell membrane</keyword>
<dbReference type="PIRSF" id="PIRSF006603">
    <property type="entry name" value="DinF"/>
    <property type="match status" value="1"/>
</dbReference>